<organism evidence="1 2">
    <name type="scientific">Effrenium voratum</name>
    <dbReference type="NCBI Taxonomy" id="2562239"/>
    <lineage>
        <taxon>Eukaryota</taxon>
        <taxon>Sar</taxon>
        <taxon>Alveolata</taxon>
        <taxon>Dinophyceae</taxon>
        <taxon>Suessiales</taxon>
        <taxon>Symbiodiniaceae</taxon>
        <taxon>Effrenium</taxon>
    </lineage>
</organism>
<evidence type="ECO:0000313" key="1">
    <source>
        <dbReference type="EMBL" id="CAJ1394724.1"/>
    </source>
</evidence>
<comment type="caution">
    <text evidence="1">The sequence shown here is derived from an EMBL/GenBank/DDBJ whole genome shotgun (WGS) entry which is preliminary data.</text>
</comment>
<proteinExistence type="predicted"/>
<evidence type="ECO:0000313" key="2">
    <source>
        <dbReference type="Proteomes" id="UP001178507"/>
    </source>
</evidence>
<dbReference type="EMBL" id="CAUJNA010002924">
    <property type="protein sequence ID" value="CAJ1394724.1"/>
    <property type="molecule type" value="Genomic_DNA"/>
</dbReference>
<accession>A0AA36IWC1</accession>
<reference evidence="1" key="1">
    <citation type="submission" date="2023-08" db="EMBL/GenBank/DDBJ databases">
        <authorList>
            <person name="Chen Y."/>
            <person name="Shah S."/>
            <person name="Dougan E. K."/>
            <person name="Thang M."/>
            <person name="Chan C."/>
        </authorList>
    </citation>
    <scope>NUCLEOTIDE SEQUENCE</scope>
</reference>
<dbReference type="AlphaFoldDB" id="A0AA36IWC1"/>
<dbReference type="Proteomes" id="UP001178507">
    <property type="component" value="Unassembled WGS sequence"/>
</dbReference>
<sequence length="122" mass="14031">MAIDFTENKGSGQYALKQQAKSSDLKVPLLELLSQQLRSELYFARFRNALSKISFLQNLLASDDVQTFKILHEIATNALRDMVVVRRRTSWMTHSGWQRCAYGLPGSTWVTWLPRITPAWQS</sequence>
<name>A0AA36IWC1_9DINO</name>
<keyword evidence="2" id="KW-1185">Reference proteome</keyword>
<gene>
    <name evidence="1" type="ORF">EVOR1521_LOCUS19320</name>
</gene>
<protein>
    <submittedName>
        <fullName evidence="1">Uncharacterized protein</fullName>
    </submittedName>
</protein>